<feature type="compositionally biased region" description="Basic and acidic residues" evidence="1">
    <location>
        <begin position="232"/>
        <end position="250"/>
    </location>
</feature>
<evidence type="ECO:0000313" key="2">
    <source>
        <dbReference type="EMBL" id="EDP44824.1"/>
    </source>
</evidence>
<dbReference type="KEGG" id="mgl:MGL_1306"/>
<feature type="compositionally biased region" description="Polar residues" evidence="1">
    <location>
        <begin position="180"/>
        <end position="225"/>
    </location>
</feature>
<dbReference type="InterPro" id="IPR029063">
    <property type="entry name" value="SAM-dependent_MTases_sf"/>
</dbReference>
<dbReference type="AlphaFoldDB" id="A8PX30"/>
<dbReference type="VEuPathDB" id="FungiDB:MGL_1306"/>
<dbReference type="InParanoid" id="A8PX30"/>
<feature type="compositionally biased region" description="Polar residues" evidence="1">
    <location>
        <begin position="38"/>
        <end position="55"/>
    </location>
</feature>
<reference evidence="2 3" key="1">
    <citation type="journal article" date="2007" name="Proc. Natl. Acad. Sci. U.S.A.">
        <title>Dandruff-associated Malassezia genomes reveal convergent and divergent virulence traits shared with plant and human fungal pathogens.</title>
        <authorList>
            <person name="Xu J."/>
            <person name="Saunders C.W."/>
            <person name="Hu P."/>
            <person name="Grant R.A."/>
            <person name="Boekhout T."/>
            <person name="Kuramae E.E."/>
            <person name="Kronstad J.W."/>
            <person name="Deangelis Y.M."/>
            <person name="Reeder N.L."/>
            <person name="Johnstone K.R."/>
            <person name="Leland M."/>
            <person name="Fieno A.M."/>
            <person name="Begley W.M."/>
            <person name="Sun Y."/>
            <person name="Lacey M.P."/>
            <person name="Chaudhary T."/>
            <person name="Keough T."/>
            <person name="Chu L."/>
            <person name="Sears R."/>
            <person name="Yuan B."/>
            <person name="Dawson T.L.Jr."/>
        </authorList>
    </citation>
    <scope>NUCLEOTIDE SEQUENCE [LARGE SCALE GENOMIC DNA]</scope>
    <source>
        <strain evidence="3">ATCC MYA-4612 / CBS 7966</strain>
    </source>
</reference>
<evidence type="ECO:0000313" key="3">
    <source>
        <dbReference type="Proteomes" id="UP000008837"/>
    </source>
</evidence>
<feature type="region of interest" description="Disordered" evidence="1">
    <location>
        <begin position="1"/>
        <end position="55"/>
    </location>
</feature>
<dbReference type="EMBL" id="AAYY01000003">
    <property type="protein sequence ID" value="EDP44824.1"/>
    <property type="molecule type" value="Genomic_DNA"/>
</dbReference>
<dbReference type="SUPFAM" id="SSF53335">
    <property type="entry name" value="S-adenosyl-L-methionine-dependent methyltransferases"/>
    <property type="match status" value="1"/>
</dbReference>
<gene>
    <name evidence="2" type="ORF">MGL_1306</name>
</gene>
<evidence type="ECO:0000256" key="1">
    <source>
        <dbReference type="SAM" id="MobiDB-lite"/>
    </source>
</evidence>
<dbReference type="STRING" id="425265.A8PX30"/>
<name>A8PX30_MALGO</name>
<dbReference type="Gene3D" id="3.40.50.150">
    <property type="entry name" value="Vaccinia Virus protein VP39"/>
    <property type="match status" value="1"/>
</dbReference>
<organism evidence="2 3">
    <name type="scientific">Malassezia globosa (strain ATCC MYA-4612 / CBS 7966)</name>
    <name type="common">Dandruff-associated fungus</name>
    <dbReference type="NCBI Taxonomy" id="425265"/>
    <lineage>
        <taxon>Eukaryota</taxon>
        <taxon>Fungi</taxon>
        <taxon>Dikarya</taxon>
        <taxon>Basidiomycota</taxon>
        <taxon>Ustilaginomycotina</taxon>
        <taxon>Malasseziomycetes</taxon>
        <taxon>Malasseziales</taxon>
        <taxon>Malasseziaceae</taxon>
        <taxon>Malassezia</taxon>
    </lineage>
</organism>
<dbReference type="OrthoDB" id="2561385at2759"/>
<dbReference type="GeneID" id="5856343"/>
<proteinExistence type="predicted"/>
<feature type="region of interest" description="Disordered" evidence="1">
    <location>
        <begin position="180"/>
        <end position="267"/>
    </location>
</feature>
<dbReference type="RefSeq" id="XP_001732038.1">
    <property type="nucleotide sequence ID" value="XM_001731986.1"/>
</dbReference>
<accession>A8PX30</accession>
<protein>
    <submittedName>
        <fullName evidence="2">Uncharacterized protein</fullName>
    </submittedName>
</protein>
<sequence length="720" mass="79803">MNKNELVLDSEKDASSPNVSTEKELSRLIINDGPFQPPSKSSVGTESTLSSATAEISDSLGGSTFQHSAELLWNQGGRGDASVHHDSKTKYNQFPLKSANLDTLSPMDHVSDAPWHYYFHSQLPVAYSFLESSEIIRQKLSGQLAAEKKLSQTPNPYDDSSAISTWSSCKKVPENTWADSHISSPHLSTTASSKVAPTENTLQNQKNEGTDRGQSTNVVNQSTYFGATKTHPNYDKKQTQPHSKVSESNKRPPLAQTGSSSSVSTFSDLASNAHNNQFGPGVRAKLNTVLPSLIQTIPLSGSRTIFITEYGCMNSRAVHLFRTIIEKFVTRVMEKELNDSSFQKKKQLEPQRASRNGFPEETADIVNFMVIHEDSNQSEMRSFQHMLETHPDSYLDPLWQSSHSPSLQHAIFSTLATRPFGSRIVPPDSLHLGFSLMDMHWTHAPTNNVSIASMAHAELTMSLNARAREFRRGGIFILAFVARSEVTAVDENGTKNSKSDVRSELGASAIEAKRVSNSPAAISEQDGSRLASIQGPIMEPNPRDIWATMSDMIVPCLQRLVSCGMMKVDVARQMLTLPMHPRSVSQTLRVLEKFNNVWSLDWSCGLGKSDLNEIVTDTGGVVTLQSEPNALRLPQPAWLALKAGKITHAAYHEHVIHMFKNLYEGHFRVVLRERGQLSKGAVEFILDSLWDVLRSRIDEPESFPLANCELEVQLLALRRL</sequence>
<dbReference type="OMA" id="DMIVPCL"/>
<keyword evidence="3" id="KW-1185">Reference proteome</keyword>
<comment type="caution">
    <text evidence="2">The sequence shown here is derived from an EMBL/GenBank/DDBJ whole genome shotgun (WGS) entry which is preliminary data.</text>
</comment>
<dbReference type="Proteomes" id="UP000008837">
    <property type="component" value="Unassembled WGS sequence"/>
</dbReference>